<name>A0AB39W5V5_9FLAO</name>
<dbReference type="RefSeq" id="WP_369753622.1">
    <property type="nucleotide sequence ID" value="NZ_CP165625.1"/>
</dbReference>
<keyword evidence="1" id="KW-1133">Transmembrane helix</keyword>
<dbReference type="AlphaFoldDB" id="A0AB39W5V5"/>
<keyword evidence="1" id="KW-0472">Membrane</keyword>
<proteinExistence type="predicted"/>
<reference evidence="2" key="1">
    <citation type="submission" date="2024-07" db="EMBL/GenBank/DDBJ databases">
        <authorList>
            <person name="Biller S.J."/>
        </authorList>
    </citation>
    <scope>NUCLEOTIDE SEQUENCE</scope>
    <source>
        <strain evidence="2">WC2409</strain>
    </source>
</reference>
<feature type="transmembrane region" description="Helical" evidence="1">
    <location>
        <begin position="34"/>
        <end position="59"/>
    </location>
</feature>
<dbReference type="EMBL" id="CP165625">
    <property type="protein sequence ID" value="XDU96458.1"/>
    <property type="molecule type" value="Genomic_DNA"/>
</dbReference>
<protein>
    <recommendedName>
        <fullName evidence="3">Beta-carotene 15,15'-monooxygenase</fullName>
    </recommendedName>
</protein>
<keyword evidence="1" id="KW-0812">Transmembrane</keyword>
<gene>
    <name evidence="2" type="ORF">AB3G34_04950</name>
</gene>
<evidence type="ECO:0008006" key="3">
    <source>
        <dbReference type="Google" id="ProtNLM"/>
    </source>
</evidence>
<evidence type="ECO:0000313" key="2">
    <source>
        <dbReference type="EMBL" id="XDU96458.1"/>
    </source>
</evidence>
<feature type="transmembrane region" description="Helical" evidence="1">
    <location>
        <begin position="165"/>
        <end position="183"/>
    </location>
</feature>
<feature type="transmembrane region" description="Helical" evidence="1">
    <location>
        <begin position="204"/>
        <end position="230"/>
    </location>
</feature>
<sequence length="260" mass="29658">MFSKKNRIEEIKKNGYTLSFESVFNLAFKNYKKIVIYAGLLFFVFAVLMAVFVSAILIYKFGANQLTEILKPENLNPDHLTGNSRIAFIVGSIIFSTILSPFMAGFIKMAYCAERDKEFHVSTIFEYYNSSYFKELVIATLLISIVNTGLPVLLDQPELEIVMNLVSYAILFLTFITIPLIIFSNLKAIDAIKTSVIIFFKKPFLLLGLILVGYIVSVIGFLVFYIGIFFTLPFLYSMYYAIYSEIIGFETEEKTESNPF</sequence>
<feature type="transmembrane region" description="Helical" evidence="1">
    <location>
        <begin position="132"/>
        <end position="153"/>
    </location>
</feature>
<feature type="transmembrane region" description="Helical" evidence="1">
    <location>
        <begin position="86"/>
        <end position="111"/>
    </location>
</feature>
<organism evidence="2">
    <name type="scientific">Flavobacterium sp. WC2409</name>
    <dbReference type="NCBI Taxonomy" id="3234139"/>
    <lineage>
        <taxon>Bacteria</taxon>
        <taxon>Pseudomonadati</taxon>
        <taxon>Bacteroidota</taxon>
        <taxon>Flavobacteriia</taxon>
        <taxon>Flavobacteriales</taxon>
        <taxon>Flavobacteriaceae</taxon>
        <taxon>Flavobacterium</taxon>
    </lineage>
</organism>
<accession>A0AB39W5V5</accession>
<evidence type="ECO:0000256" key="1">
    <source>
        <dbReference type="SAM" id="Phobius"/>
    </source>
</evidence>